<dbReference type="PANTHER" id="PTHR33418">
    <property type="entry name" value="HELICASE-ASSOCIATED"/>
    <property type="match status" value="1"/>
</dbReference>
<protein>
    <recommendedName>
        <fullName evidence="1">Helicase-associated domain-containing protein</fullName>
    </recommendedName>
</protein>
<name>A0A7S4S9N2_9STRA</name>
<evidence type="ECO:0000313" key="2">
    <source>
        <dbReference type="EMBL" id="CAE4638990.1"/>
    </source>
</evidence>
<organism evidence="2">
    <name type="scientific">Ditylum brightwellii</name>
    <dbReference type="NCBI Taxonomy" id="49249"/>
    <lineage>
        <taxon>Eukaryota</taxon>
        <taxon>Sar</taxon>
        <taxon>Stramenopiles</taxon>
        <taxon>Ochrophyta</taxon>
        <taxon>Bacillariophyta</taxon>
        <taxon>Mediophyceae</taxon>
        <taxon>Lithodesmiophycidae</taxon>
        <taxon>Lithodesmiales</taxon>
        <taxon>Lithodesmiaceae</taxon>
        <taxon>Ditylum</taxon>
    </lineage>
</organism>
<dbReference type="PANTHER" id="PTHR33418:SF1">
    <property type="entry name" value="HELICASE-ASSOCIATED DOMAIN-CONTAINING PROTEIN"/>
    <property type="match status" value="1"/>
</dbReference>
<dbReference type="Gene3D" id="6.10.140.530">
    <property type="match status" value="2"/>
</dbReference>
<gene>
    <name evidence="2" type="ORF">DBRI00130_LOCUS31663</name>
</gene>
<dbReference type="InterPro" id="IPR005114">
    <property type="entry name" value="Helicase_assoc"/>
</dbReference>
<accession>A0A7S4S9N2</accession>
<feature type="domain" description="Helicase-associated" evidence="1">
    <location>
        <begin position="1"/>
        <end position="64"/>
    </location>
</feature>
<dbReference type="Pfam" id="PF03457">
    <property type="entry name" value="HA"/>
    <property type="match status" value="2"/>
</dbReference>
<feature type="domain" description="Helicase-associated" evidence="1">
    <location>
        <begin position="73"/>
        <end position="160"/>
    </location>
</feature>
<dbReference type="AlphaFoldDB" id="A0A7S4S9N2"/>
<evidence type="ECO:0000259" key="1">
    <source>
        <dbReference type="Pfam" id="PF03457"/>
    </source>
</evidence>
<dbReference type="EMBL" id="HBNS01040629">
    <property type="protein sequence ID" value="CAE4638990.1"/>
    <property type="molecule type" value="Transcribed_RNA"/>
</dbReference>
<sequence>MLEHLRKYKEEHGDCLVPGRFALNPPLGKWVNNQRTSYTRMLNGMKQPNSMMEERISLLNQMGFAWVVVEHGSKWLEMFEDLKKYKETHGHCSVPAKHPSTKRLALWVQTQRHYYSEMKKGISTPMTAERTDLLAYRRMLNGEKSNMTEERISLLSRLGFVWVVEYYDKWPDMFEEIVLVLFGRCVKITGMRCWMIRGNAKRNMAIISFPEKMPQTDHLDIEYSVKDKHIRECLIGRGEATG</sequence>
<proteinExistence type="predicted"/>
<reference evidence="2" key="1">
    <citation type="submission" date="2021-01" db="EMBL/GenBank/DDBJ databases">
        <authorList>
            <person name="Corre E."/>
            <person name="Pelletier E."/>
            <person name="Niang G."/>
            <person name="Scheremetjew M."/>
            <person name="Finn R."/>
            <person name="Kale V."/>
            <person name="Holt S."/>
            <person name="Cochrane G."/>
            <person name="Meng A."/>
            <person name="Brown T."/>
            <person name="Cohen L."/>
        </authorList>
    </citation>
    <scope>NUCLEOTIDE SEQUENCE</scope>
    <source>
        <strain evidence="2">GSO104</strain>
    </source>
</reference>